<protein>
    <submittedName>
        <fullName evidence="7">Uncharacterized protein</fullName>
    </submittedName>
</protein>
<accession>A0A9P1IPB6</accession>
<organism evidence="7 8">
    <name type="scientific">Caenorhabditis angaria</name>
    <dbReference type="NCBI Taxonomy" id="860376"/>
    <lineage>
        <taxon>Eukaryota</taxon>
        <taxon>Metazoa</taxon>
        <taxon>Ecdysozoa</taxon>
        <taxon>Nematoda</taxon>
        <taxon>Chromadorea</taxon>
        <taxon>Rhabditida</taxon>
        <taxon>Rhabditina</taxon>
        <taxon>Rhabditomorpha</taxon>
        <taxon>Rhabditoidea</taxon>
        <taxon>Rhabditidae</taxon>
        <taxon>Peloderinae</taxon>
        <taxon>Caenorhabditis</taxon>
    </lineage>
</organism>
<dbReference type="OrthoDB" id="5793391at2759"/>
<dbReference type="GO" id="GO:0016020">
    <property type="term" value="C:membrane"/>
    <property type="evidence" value="ECO:0007669"/>
    <property type="project" value="UniProtKB-SubCell"/>
</dbReference>
<comment type="similarity">
    <text evidence="2">Belongs to the nematode receptor-like protein sre family.</text>
</comment>
<feature type="transmembrane region" description="Helical" evidence="6">
    <location>
        <begin position="50"/>
        <end position="69"/>
    </location>
</feature>
<dbReference type="InterPro" id="IPR004151">
    <property type="entry name" value="7TM_GPCR_serpentine_rcpt_Sre"/>
</dbReference>
<sequence>MNRSDSEMSTDSDWFDRLYILETILIIWSYLECGLYFLVLFKTNHYHPNLIFMLKHLIGQYFFSMAFRLMQIWCQYGNRNDELLLTSHFFQFASIGRSTLVFIAFSFSTFVMIERLCATCYKTDYEKHPRLYIGYMLTIFLYSWAILNNIVFVFEYIHVIYHVIFLFAINTFAFLACLFNEHYNNKYFMIDRFSSENMVVYSLSERYQVLENVKTAHLFKRGIILNSFFSILCVIFLIGNKMSISNWLHIGFNYMAILYGIGFPAAMLYFDEKWRKHAKRYLKMLMCAHRTSPLNIESNASTPTNAPKTDILADTNVYFENLKNDWDNRIPRKI</sequence>
<reference evidence="7" key="1">
    <citation type="submission" date="2022-11" db="EMBL/GenBank/DDBJ databases">
        <authorList>
            <person name="Kikuchi T."/>
        </authorList>
    </citation>
    <scope>NUCLEOTIDE SEQUENCE</scope>
    <source>
        <strain evidence="7">PS1010</strain>
    </source>
</reference>
<dbReference type="InterPro" id="IPR052854">
    <property type="entry name" value="Serpentine_rcpt_epsilon"/>
</dbReference>
<name>A0A9P1IPB6_9PELO</name>
<dbReference type="AlphaFoldDB" id="A0A9P1IPB6"/>
<feature type="transmembrane region" description="Helical" evidence="6">
    <location>
        <begin position="223"/>
        <end position="239"/>
    </location>
</feature>
<evidence type="ECO:0000313" key="8">
    <source>
        <dbReference type="Proteomes" id="UP001152747"/>
    </source>
</evidence>
<keyword evidence="5 6" id="KW-0472">Membrane</keyword>
<evidence type="ECO:0000256" key="1">
    <source>
        <dbReference type="ARBA" id="ARBA00004141"/>
    </source>
</evidence>
<evidence type="ECO:0000256" key="3">
    <source>
        <dbReference type="ARBA" id="ARBA00022692"/>
    </source>
</evidence>
<dbReference type="GO" id="GO:0007606">
    <property type="term" value="P:sensory perception of chemical stimulus"/>
    <property type="evidence" value="ECO:0007669"/>
    <property type="project" value="InterPro"/>
</dbReference>
<evidence type="ECO:0000256" key="6">
    <source>
        <dbReference type="SAM" id="Phobius"/>
    </source>
</evidence>
<dbReference type="EMBL" id="CANHGI010000004">
    <property type="protein sequence ID" value="CAI5449450.1"/>
    <property type="molecule type" value="Genomic_DNA"/>
</dbReference>
<dbReference type="Pfam" id="PF03125">
    <property type="entry name" value="Sre"/>
    <property type="match status" value="1"/>
</dbReference>
<keyword evidence="4 6" id="KW-1133">Transmembrane helix</keyword>
<evidence type="ECO:0000313" key="7">
    <source>
        <dbReference type="EMBL" id="CAI5449450.1"/>
    </source>
</evidence>
<evidence type="ECO:0000256" key="4">
    <source>
        <dbReference type="ARBA" id="ARBA00022989"/>
    </source>
</evidence>
<comment type="caution">
    <text evidence="7">The sequence shown here is derived from an EMBL/GenBank/DDBJ whole genome shotgun (WGS) entry which is preliminary data.</text>
</comment>
<keyword evidence="8" id="KW-1185">Reference proteome</keyword>
<evidence type="ECO:0000256" key="2">
    <source>
        <dbReference type="ARBA" id="ARBA00006803"/>
    </source>
</evidence>
<feature type="transmembrane region" description="Helical" evidence="6">
    <location>
        <begin position="89"/>
        <end position="111"/>
    </location>
</feature>
<feature type="transmembrane region" description="Helical" evidence="6">
    <location>
        <begin position="251"/>
        <end position="270"/>
    </location>
</feature>
<evidence type="ECO:0000256" key="5">
    <source>
        <dbReference type="ARBA" id="ARBA00023136"/>
    </source>
</evidence>
<dbReference type="Proteomes" id="UP001152747">
    <property type="component" value="Unassembled WGS sequence"/>
</dbReference>
<dbReference type="PANTHER" id="PTHR47518">
    <property type="entry name" value="SERPENTINE RECEPTOR CLASS EPSILON-13-RELATED"/>
    <property type="match status" value="1"/>
</dbReference>
<feature type="transmembrane region" description="Helical" evidence="6">
    <location>
        <begin position="160"/>
        <end position="179"/>
    </location>
</feature>
<gene>
    <name evidence="7" type="ORF">CAMP_LOCUS12087</name>
</gene>
<feature type="transmembrane region" description="Helical" evidence="6">
    <location>
        <begin position="20"/>
        <end position="41"/>
    </location>
</feature>
<keyword evidence="3 6" id="KW-0812">Transmembrane</keyword>
<comment type="subcellular location">
    <subcellularLocation>
        <location evidence="1">Membrane</location>
        <topology evidence="1">Multi-pass membrane protein</topology>
    </subcellularLocation>
</comment>
<feature type="transmembrane region" description="Helical" evidence="6">
    <location>
        <begin position="132"/>
        <end position="154"/>
    </location>
</feature>
<dbReference type="PANTHER" id="PTHR47518:SF11">
    <property type="entry name" value="SERPENTINE RECEPTOR, CLASS E (EPSILON)-RELATED"/>
    <property type="match status" value="1"/>
</dbReference>
<proteinExistence type="inferred from homology"/>